<sequence>MTNSRDPASLSLRQWDAGGTGSELTRASVALDCGWGRLLFGQTFSGPRELAETLLAESEGKRDIAFYVREPHVMLSLEPQALFLDPSHTYRLALEEEVDRDPPLGFSIRSAWPEDLPDINRVYSGRGMVPIEKGFLDKLSPDSPHLVLVAEDTATPGHVVGVVMGVDHRRAFEDPEAGSSLWALAVDVQAAWPGVGAALTTELAELLRRQGCRFMDLSVMHDNGSAIHLYEKLGFERVPVFCVKTRNAINQSLYIGPPPGHELNIYARVIIDEARRRGVAVDVEDEKAGLFTLTLGSRSISCRESLSDLTSAVAMSRCDDKALTRRLLQRTGIDVPDQVLAGSSEINQDFLEKHKRIVAKPARGEQGRGVFVDLRSMEAVERAVEIAREQCDQVILEEFVEGEDLRIIVIDSAVVAAALRRPAEVIGDGHHSISTLIEKQSRRRAAATGGEGSIPVDAETERCIADAGYTCDDILPEGMRLAVRKTANLHTGGTIHDVTPQLHPALGEAAILAARTLSMPVVGFDFMVEAPNRPFYRVIEANERPGLANHGPAPTVERFVDFLFPETRYDKP</sequence>
<dbReference type="GO" id="GO:0005737">
    <property type="term" value="C:cytoplasm"/>
    <property type="evidence" value="ECO:0007669"/>
    <property type="project" value="TreeGrafter"/>
</dbReference>
<dbReference type="Pfam" id="PF00583">
    <property type="entry name" value="Acetyltransf_1"/>
    <property type="match status" value="1"/>
</dbReference>
<protein>
    <submittedName>
        <fullName evidence="4">Glutathione synthase</fullName>
        <ecNumber evidence="4">6.3.2.3</ecNumber>
    </submittedName>
</protein>
<dbReference type="Gene3D" id="3.40.630.30">
    <property type="match status" value="1"/>
</dbReference>
<keyword evidence="1" id="KW-0067">ATP-binding</keyword>
<keyword evidence="5" id="KW-1185">Reference proteome</keyword>
<dbReference type="RefSeq" id="WP_012109688.1">
    <property type="nucleotide sequence ID" value="NC_009719.1"/>
</dbReference>
<dbReference type="PROSITE" id="PS50975">
    <property type="entry name" value="ATP_GRASP"/>
    <property type="match status" value="1"/>
</dbReference>
<dbReference type="InterPro" id="IPR000182">
    <property type="entry name" value="GNAT_dom"/>
</dbReference>
<dbReference type="InterPro" id="IPR017534">
    <property type="entry name" value="GNAT-acetyltransferase"/>
</dbReference>
<dbReference type="PANTHER" id="PTHR21621:SF0">
    <property type="entry name" value="BETA-CITRYLGLUTAMATE SYNTHASE B-RELATED"/>
    <property type="match status" value="1"/>
</dbReference>
<dbReference type="KEGG" id="pla:Plav_0815"/>
<dbReference type="InterPro" id="IPR013815">
    <property type="entry name" value="ATP_grasp_subdomain_1"/>
</dbReference>
<dbReference type="GO" id="GO:0046872">
    <property type="term" value="F:metal ion binding"/>
    <property type="evidence" value="ECO:0007669"/>
    <property type="project" value="InterPro"/>
</dbReference>
<dbReference type="HOGENOM" id="CLU_032794_0_0_5"/>
<dbReference type="GO" id="GO:0005524">
    <property type="term" value="F:ATP binding"/>
    <property type="evidence" value="ECO:0007669"/>
    <property type="project" value="UniProtKB-UniRule"/>
</dbReference>
<dbReference type="eggNOG" id="COG0456">
    <property type="taxonomic scope" value="Bacteria"/>
</dbReference>
<evidence type="ECO:0000256" key="1">
    <source>
        <dbReference type="PROSITE-ProRule" id="PRU00409"/>
    </source>
</evidence>
<dbReference type="PANTHER" id="PTHR21621">
    <property type="entry name" value="RIBOSOMAL PROTEIN S6 MODIFICATION PROTEIN"/>
    <property type="match status" value="1"/>
</dbReference>
<feature type="domain" description="ATP-grasp" evidence="2">
    <location>
        <begin position="325"/>
        <end position="571"/>
    </location>
</feature>
<dbReference type="GO" id="GO:0004363">
    <property type="term" value="F:glutathione synthase activity"/>
    <property type="evidence" value="ECO:0007669"/>
    <property type="project" value="UniProtKB-EC"/>
</dbReference>
<proteinExistence type="predicted"/>
<accession>A7HRA5</accession>
<feature type="domain" description="N-acetyltransferase" evidence="3">
    <location>
        <begin position="106"/>
        <end position="256"/>
    </location>
</feature>
<dbReference type="Gene3D" id="3.30.1490.20">
    <property type="entry name" value="ATP-grasp fold, A domain"/>
    <property type="match status" value="1"/>
</dbReference>
<keyword evidence="1" id="KW-0547">Nucleotide-binding</keyword>
<dbReference type="EMBL" id="CP000774">
    <property type="protein sequence ID" value="ABS62438.1"/>
    <property type="molecule type" value="Genomic_DNA"/>
</dbReference>
<dbReference type="AlphaFoldDB" id="A7HRA5"/>
<dbReference type="GO" id="GO:0018169">
    <property type="term" value="F:ribosomal S6-glutamic acid ligase activity"/>
    <property type="evidence" value="ECO:0007669"/>
    <property type="project" value="TreeGrafter"/>
</dbReference>
<dbReference type="InterPro" id="IPR016181">
    <property type="entry name" value="Acyl_CoA_acyltransferase"/>
</dbReference>
<dbReference type="Proteomes" id="UP000006377">
    <property type="component" value="Chromosome"/>
</dbReference>
<keyword evidence="4" id="KW-0436">Ligase</keyword>
<evidence type="ECO:0000313" key="4">
    <source>
        <dbReference type="EMBL" id="ABS62438.1"/>
    </source>
</evidence>
<dbReference type="PROSITE" id="PS51186">
    <property type="entry name" value="GNAT"/>
    <property type="match status" value="1"/>
</dbReference>
<dbReference type="SUPFAM" id="SSF56059">
    <property type="entry name" value="Glutathione synthetase ATP-binding domain-like"/>
    <property type="match status" value="1"/>
</dbReference>
<dbReference type="Gene3D" id="3.30.470.20">
    <property type="entry name" value="ATP-grasp fold, B domain"/>
    <property type="match status" value="2"/>
</dbReference>
<evidence type="ECO:0000259" key="2">
    <source>
        <dbReference type="PROSITE" id="PS50975"/>
    </source>
</evidence>
<dbReference type="InterPro" id="IPR013651">
    <property type="entry name" value="ATP-grasp_RimK-type"/>
</dbReference>
<gene>
    <name evidence="4" type="ordered locus">Plav_0815</name>
</gene>
<dbReference type="InterPro" id="IPR011761">
    <property type="entry name" value="ATP-grasp"/>
</dbReference>
<evidence type="ECO:0000259" key="3">
    <source>
        <dbReference type="PROSITE" id="PS51186"/>
    </source>
</evidence>
<dbReference type="STRING" id="402881.Plav_0815"/>
<dbReference type="SUPFAM" id="SSF55729">
    <property type="entry name" value="Acyl-CoA N-acyltransferases (Nat)"/>
    <property type="match status" value="1"/>
</dbReference>
<dbReference type="Pfam" id="PF08443">
    <property type="entry name" value="RimK"/>
    <property type="match status" value="1"/>
</dbReference>
<name>A7HRA5_PARL1</name>
<dbReference type="NCBIfam" id="TIGR03103">
    <property type="entry name" value="trio_acet_GNAT"/>
    <property type="match status" value="1"/>
</dbReference>
<reference evidence="4 5" key="1">
    <citation type="journal article" date="2011" name="Stand. Genomic Sci.">
        <title>Complete genome sequence of Parvibaculum lavamentivorans type strain (DS-1(T)).</title>
        <authorList>
            <person name="Schleheck D."/>
            <person name="Weiss M."/>
            <person name="Pitluck S."/>
            <person name="Bruce D."/>
            <person name="Land M.L."/>
            <person name="Han S."/>
            <person name="Saunders E."/>
            <person name="Tapia R."/>
            <person name="Detter C."/>
            <person name="Brettin T."/>
            <person name="Han J."/>
            <person name="Woyke T."/>
            <person name="Goodwin L."/>
            <person name="Pennacchio L."/>
            <person name="Nolan M."/>
            <person name="Cook A.M."/>
            <person name="Kjelleberg S."/>
            <person name="Thomas T."/>
        </authorList>
    </citation>
    <scope>NUCLEOTIDE SEQUENCE [LARGE SCALE GENOMIC DNA]</scope>
    <source>
        <strain evidence="5">DS-1 / DSM 13023 / NCIMB 13966</strain>
    </source>
</reference>
<dbReference type="GO" id="GO:0009432">
    <property type="term" value="P:SOS response"/>
    <property type="evidence" value="ECO:0007669"/>
    <property type="project" value="TreeGrafter"/>
</dbReference>
<dbReference type="EC" id="6.3.2.3" evidence="4"/>
<dbReference type="GO" id="GO:0016747">
    <property type="term" value="F:acyltransferase activity, transferring groups other than amino-acyl groups"/>
    <property type="evidence" value="ECO:0007669"/>
    <property type="project" value="InterPro"/>
</dbReference>
<evidence type="ECO:0000313" key="5">
    <source>
        <dbReference type="Proteomes" id="UP000006377"/>
    </source>
</evidence>
<dbReference type="eggNOG" id="COG0189">
    <property type="taxonomic scope" value="Bacteria"/>
</dbReference>
<organism evidence="4 5">
    <name type="scientific">Parvibaculum lavamentivorans (strain DS-1 / DSM 13023 / NCIMB 13966)</name>
    <dbReference type="NCBI Taxonomy" id="402881"/>
    <lineage>
        <taxon>Bacteria</taxon>
        <taxon>Pseudomonadati</taxon>
        <taxon>Pseudomonadota</taxon>
        <taxon>Alphaproteobacteria</taxon>
        <taxon>Hyphomicrobiales</taxon>
        <taxon>Parvibaculaceae</taxon>
        <taxon>Parvibaculum</taxon>
    </lineage>
</organism>